<dbReference type="EMBL" id="JAFBMS010000002">
    <property type="protein sequence ID" value="KAG9354403.1"/>
    <property type="molecule type" value="Genomic_DNA"/>
</dbReference>
<name>A0A8T2PSS2_9TELE</name>
<dbReference type="Proteomes" id="UP000824540">
    <property type="component" value="Unassembled WGS sequence"/>
</dbReference>
<dbReference type="InterPro" id="IPR027417">
    <property type="entry name" value="P-loop_NTPase"/>
</dbReference>
<dbReference type="SUPFAM" id="SSF52540">
    <property type="entry name" value="P-loop containing nucleoside triphosphate hydrolases"/>
    <property type="match status" value="1"/>
</dbReference>
<protein>
    <recommendedName>
        <fullName evidence="3">Phosphoribulokinase/uridine kinase domain-containing protein</fullName>
    </recommendedName>
</protein>
<comment type="caution">
    <text evidence="1">The sequence shown here is derived from an EMBL/GenBank/DDBJ whole genome shotgun (WGS) entry which is preliminary data.</text>
</comment>
<organism evidence="1 2">
    <name type="scientific">Albula glossodonta</name>
    <name type="common">roundjaw bonefish</name>
    <dbReference type="NCBI Taxonomy" id="121402"/>
    <lineage>
        <taxon>Eukaryota</taxon>
        <taxon>Metazoa</taxon>
        <taxon>Chordata</taxon>
        <taxon>Craniata</taxon>
        <taxon>Vertebrata</taxon>
        <taxon>Euteleostomi</taxon>
        <taxon>Actinopterygii</taxon>
        <taxon>Neopterygii</taxon>
        <taxon>Teleostei</taxon>
        <taxon>Albuliformes</taxon>
        <taxon>Albulidae</taxon>
        <taxon>Albula</taxon>
    </lineage>
</organism>
<dbReference type="OrthoDB" id="8939652at2759"/>
<evidence type="ECO:0000313" key="1">
    <source>
        <dbReference type="EMBL" id="KAG9354403.1"/>
    </source>
</evidence>
<dbReference type="AlphaFoldDB" id="A0A8T2PSS2"/>
<dbReference type="Gene3D" id="3.40.50.300">
    <property type="entry name" value="P-loop containing nucleotide triphosphate hydrolases"/>
    <property type="match status" value="1"/>
</dbReference>
<proteinExistence type="predicted"/>
<evidence type="ECO:0008006" key="3">
    <source>
        <dbReference type="Google" id="ProtNLM"/>
    </source>
</evidence>
<sequence length="55" mass="5952">MKKLIIGIGGVTNGGKSTLAKAIHEIVPNSCIVAQDAYFKVLFFKIVLFSLKQNS</sequence>
<gene>
    <name evidence="1" type="ORF">JZ751_001112</name>
</gene>
<keyword evidence="2" id="KW-1185">Reference proteome</keyword>
<reference evidence="1" key="1">
    <citation type="thesis" date="2021" institute="BYU ScholarsArchive" country="Provo, UT, USA">
        <title>Applications of and Algorithms for Genome Assembly and Genomic Analyses with an Emphasis on Marine Teleosts.</title>
        <authorList>
            <person name="Pickett B.D."/>
        </authorList>
    </citation>
    <scope>NUCLEOTIDE SEQUENCE</scope>
    <source>
        <strain evidence="1">HI-2016</strain>
    </source>
</reference>
<evidence type="ECO:0000313" key="2">
    <source>
        <dbReference type="Proteomes" id="UP000824540"/>
    </source>
</evidence>
<accession>A0A8T2PSS2</accession>